<dbReference type="RefSeq" id="WP_308786689.1">
    <property type="nucleotide sequence ID" value="NZ_JAUSWB010000003.1"/>
</dbReference>
<evidence type="ECO:0000256" key="1">
    <source>
        <dbReference type="SAM" id="Phobius"/>
    </source>
</evidence>
<keyword evidence="1" id="KW-1133">Transmembrane helix</keyword>
<dbReference type="EMBL" id="JAUSWB010000003">
    <property type="protein sequence ID" value="MDQ0428514.1"/>
    <property type="molecule type" value="Genomic_DNA"/>
</dbReference>
<feature type="transmembrane region" description="Helical" evidence="1">
    <location>
        <begin position="7"/>
        <end position="26"/>
    </location>
</feature>
<keyword evidence="1" id="KW-0812">Transmembrane</keyword>
<accession>A0ABU0GUA0</accession>
<evidence type="ECO:0000313" key="2">
    <source>
        <dbReference type="EMBL" id="MDQ0428514.1"/>
    </source>
</evidence>
<reference evidence="2 3" key="1">
    <citation type="submission" date="2023-07" db="EMBL/GenBank/DDBJ databases">
        <title>Genomic Encyclopedia of Type Strains, Phase IV (KMG-IV): sequencing the most valuable type-strain genomes for metagenomic binning, comparative biology and taxonomic classification.</title>
        <authorList>
            <person name="Goeker M."/>
        </authorList>
    </citation>
    <scope>NUCLEOTIDE SEQUENCE [LARGE SCALE GENOMIC DNA]</scope>
    <source>
        <strain evidence="2 3">DSM 16419</strain>
    </source>
</reference>
<proteinExistence type="predicted"/>
<keyword evidence="3" id="KW-1185">Reference proteome</keyword>
<feature type="transmembrane region" description="Helical" evidence="1">
    <location>
        <begin position="32"/>
        <end position="54"/>
    </location>
</feature>
<dbReference type="Proteomes" id="UP001241988">
    <property type="component" value="Unassembled WGS sequence"/>
</dbReference>
<organism evidence="2 3">
    <name type="scientific">Planomicrobium stackebrandtii</name>
    <dbReference type="NCBI Taxonomy" id="253160"/>
    <lineage>
        <taxon>Bacteria</taxon>
        <taxon>Bacillati</taxon>
        <taxon>Bacillota</taxon>
        <taxon>Bacilli</taxon>
        <taxon>Bacillales</taxon>
        <taxon>Caryophanaceae</taxon>
        <taxon>Planomicrobium</taxon>
    </lineage>
</organism>
<name>A0ABU0GUA0_9BACL</name>
<comment type="caution">
    <text evidence="2">The sequence shown here is derived from an EMBL/GenBank/DDBJ whole genome shotgun (WGS) entry which is preliminary data.</text>
</comment>
<evidence type="ECO:0000313" key="3">
    <source>
        <dbReference type="Proteomes" id="UP001241988"/>
    </source>
</evidence>
<sequence>MNKRVRNTILGTLAFGSIGFIVSYILDGAPDWNVVIGQAIGGFLLYAFLLPALAKKNKNIERGLYGK</sequence>
<protein>
    <submittedName>
        <fullName evidence="2">Uncharacterized protein</fullName>
    </submittedName>
</protein>
<gene>
    <name evidence="2" type="ORF">QOZ98_001340</name>
</gene>
<keyword evidence="1" id="KW-0472">Membrane</keyword>